<dbReference type="SUPFAM" id="SSF50978">
    <property type="entry name" value="WD40 repeat-like"/>
    <property type="match status" value="2"/>
</dbReference>
<feature type="compositionally biased region" description="Low complexity" evidence="2">
    <location>
        <begin position="482"/>
        <end position="502"/>
    </location>
</feature>
<dbReference type="PANTHER" id="PTHR44525">
    <property type="entry name" value="WD REPEAT-CONTAINING PROTEIN 27"/>
    <property type="match status" value="1"/>
</dbReference>
<dbReference type="PANTHER" id="PTHR44525:SF1">
    <property type="entry name" value="WD REPEAT-CONTAINING PROTEIN 27"/>
    <property type="match status" value="1"/>
</dbReference>
<dbReference type="SMART" id="SM00320">
    <property type="entry name" value="WD40"/>
    <property type="match status" value="8"/>
</dbReference>
<feature type="region of interest" description="Disordered" evidence="2">
    <location>
        <begin position="519"/>
        <end position="563"/>
    </location>
</feature>
<dbReference type="InterPro" id="IPR015943">
    <property type="entry name" value="WD40/YVTN_repeat-like_dom_sf"/>
</dbReference>
<dbReference type="InterPro" id="IPR042411">
    <property type="entry name" value="WDR27"/>
</dbReference>
<proteinExistence type="predicted"/>
<feature type="region of interest" description="Disordered" evidence="2">
    <location>
        <begin position="438"/>
        <end position="504"/>
    </location>
</feature>
<evidence type="ECO:0000313" key="4">
    <source>
        <dbReference type="Proteomes" id="UP000887568"/>
    </source>
</evidence>
<evidence type="ECO:0000313" key="3">
    <source>
        <dbReference type="EnsemblMetazoa" id="XP_038078105.1"/>
    </source>
</evidence>
<feature type="region of interest" description="Disordered" evidence="2">
    <location>
        <begin position="244"/>
        <end position="286"/>
    </location>
</feature>
<dbReference type="GeneID" id="119745656"/>
<dbReference type="InterPro" id="IPR001680">
    <property type="entry name" value="WD40_rpt"/>
</dbReference>
<keyword evidence="1" id="KW-0853">WD repeat</keyword>
<protein>
    <recommendedName>
        <fullName evidence="5">WD repeat-containing protein 27</fullName>
    </recommendedName>
</protein>
<dbReference type="PROSITE" id="PS50294">
    <property type="entry name" value="WD_REPEATS_REGION"/>
    <property type="match status" value="2"/>
</dbReference>
<sequence length="940" mass="102007">MAAVHQSTLTTPFAPSHLQLGCNGVYLALPVAKSVGVWSLQSLSSKPLVLEAHKKKLSCLCFGRQHNPTLLCSAAEDYIIVWNVEQARNTYDLGDQIRGQIIGQCLGHVQYCSFSYDDALVAVCIGCEVLILDSKVERLDTTLEGHMAPVTCAEFCPYHPATLVSVSEDRTFKIWDITRGCLVYQSCIISASPFLSLAMNTNSECFAVGSSDGQVRIFDLTEGNGYRCLHQLDIAKLLRTQRETKELDKNSSTASGPRTISSHPAWKRPENDQPIADGTPDDSDFSSEAGEAILGLHFTTKVASTDPSSGVAQSKPPSLLPDDSLIEELLDESPMLVVGTPGALLQINTHSFEMATFIDFQDPIPSGTDQHYIALSGSYAFAQMANSDSRTWCIIGSVFENAVDVIQLRTPPPSKLSPPPSKLSPASIPSLLDNLTLETSTSTSSPQDDDAEQLTVISSAPLSETSVLRSEMTSKPKELNFKTKPQGGKTGTKKPSGSSASGVQDQALTFKSKIKSSGYTGAPRAKMFSPKTNVVKTSSAKREKAGSAGAASRSVTKQYPIDADPPTTVKTKIDVGNQSVPINSIAFSGDGQNLACALANKSAQLFKMPLTGKGTSFTGHNAAVNTVHWSHDGQWLLTAADDKTARIWSKSASDPVLTLSHIDRSVGATDAEKLRTADKRTDCSPTQGSNRVFAKEVKAARFYYVDKFLLLASGGALYLHKFVLDTSVDDIKRYQSNSRYKLVKSFQLEQAQQITALSAVNGFHSYIVMCAGSDKSLEFFDMNVGRSIRTVPTAHSRPAHCICQNEGSAYVSHPPSAYDLFLTAAVTDSIKLWDLRTNRCVKRFEGHMNRAHRCGVAISPCAKYIATGSEDKSAYVFDIRTGTYIHKLSGHTDVVSDVAYHPLYPEVSKPPCRTCTQIWTESQKLQLSPKITCEAYEVHV</sequence>
<feature type="repeat" description="WD" evidence="1">
    <location>
        <begin position="143"/>
        <end position="185"/>
    </location>
</feature>
<dbReference type="AlphaFoldDB" id="A0A914BQ69"/>
<feature type="compositionally biased region" description="Polar residues" evidence="2">
    <location>
        <begin position="455"/>
        <end position="471"/>
    </location>
</feature>
<keyword evidence="4" id="KW-1185">Reference proteome</keyword>
<reference evidence="3" key="1">
    <citation type="submission" date="2022-11" db="UniProtKB">
        <authorList>
            <consortium name="EnsemblMetazoa"/>
        </authorList>
    </citation>
    <scope>IDENTIFICATION</scope>
</reference>
<evidence type="ECO:0000256" key="2">
    <source>
        <dbReference type="SAM" id="MobiDB-lite"/>
    </source>
</evidence>
<dbReference type="RefSeq" id="XP_038078105.1">
    <property type="nucleotide sequence ID" value="XM_038222177.1"/>
</dbReference>
<dbReference type="OrthoDB" id="20669at2759"/>
<evidence type="ECO:0008006" key="5">
    <source>
        <dbReference type="Google" id="ProtNLM"/>
    </source>
</evidence>
<dbReference type="Gene3D" id="2.130.10.10">
    <property type="entry name" value="YVTN repeat-like/Quinoprotein amine dehydrogenase"/>
    <property type="match status" value="3"/>
</dbReference>
<feature type="compositionally biased region" description="Polar residues" evidence="2">
    <location>
        <begin position="250"/>
        <end position="262"/>
    </location>
</feature>
<dbReference type="EnsemblMetazoa" id="XM_038222177.1">
    <property type="protein sequence ID" value="XP_038078105.1"/>
    <property type="gene ID" value="LOC119745656"/>
</dbReference>
<name>A0A914BQ69_PATMI</name>
<feature type="compositionally biased region" description="Basic and acidic residues" evidence="2">
    <location>
        <begin position="472"/>
        <end position="481"/>
    </location>
</feature>
<dbReference type="CTD" id="253769"/>
<evidence type="ECO:0000256" key="1">
    <source>
        <dbReference type="PROSITE-ProRule" id="PRU00221"/>
    </source>
</evidence>
<dbReference type="OMA" id="FAQFYYI"/>
<accession>A0A914BQ69</accession>
<dbReference type="PROSITE" id="PS50082">
    <property type="entry name" value="WD_REPEATS_2"/>
    <property type="match status" value="2"/>
</dbReference>
<organism evidence="3 4">
    <name type="scientific">Patiria miniata</name>
    <name type="common">Bat star</name>
    <name type="synonym">Asterina miniata</name>
    <dbReference type="NCBI Taxonomy" id="46514"/>
    <lineage>
        <taxon>Eukaryota</taxon>
        <taxon>Metazoa</taxon>
        <taxon>Echinodermata</taxon>
        <taxon>Eleutherozoa</taxon>
        <taxon>Asterozoa</taxon>
        <taxon>Asteroidea</taxon>
        <taxon>Valvatacea</taxon>
        <taxon>Valvatida</taxon>
        <taxon>Asterinidae</taxon>
        <taxon>Patiria</taxon>
    </lineage>
</organism>
<dbReference type="Pfam" id="PF00400">
    <property type="entry name" value="WD40"/>
    <property type="match status" value="4"/>
</dbReference>
<feature type="repeat" description="WD" evidence="1">
    <location>
        <begin position="617"/>
        <end position="658"/>
    </location>
</feature>
<dbReference type="Proteomes" id="UP000887568">
    <property type="component" value="Unplaced"/>
</dbReference>
<dbReference type="InterPro" id="IPR036322">
    <property type="entry name" value="WD40_repeat_dom_sf"/>
</dbReference>